<sequence length="1587" mass="175566">MPLKTLPYFHRVALRQRFADHLAQARDSLDDEEHRWLQGWLQAPGPDAPRIDRLSAITASAHASELTASLLLSRSTHPRVFFYHPLLGLLRFEDRTQLKHHLVELLSSGHPHVLLHYIAPRDRLLAGQGGIVDVQVERLEDEVFEYLMLVIAARQGQALGELQQQVLGQPPADSLWEQALATTTATAAAAPQRLAAARDGQRQLHRYWHTAKAGSETPARQLARLMGARVREAITRQAWAGALAETDHAALLQWLDTEALSPLQAFSLNVTTAQGHSQLLEGVLALDTRAGPVFTWCAARGLERHASKRALLSSLTDPRLRDSWRPVVSPSRQSQLGAWRISALHLQPLAAPALDSWVGQVLSAQQQDIETQLRHDSGQDGYQACRQALDLDSRLAVQLARLGTSPHAHDSPATLARLQASAQAAGAGLEELNRLVSALAGHAQALFEEVPGLETVTAAGLDQALAPVLDKGPPVPQVRLGQPGAGRTWLSLAELVWQRLGGIGTSLDERWLVSGPVVAEQPVALPALDLALARQAVAQVADATASQLASALTQYQAQRRTYLKHLWQLALTLEYRLLDHDSLLPAPARALIHAALFPAPSPAAPAWAWQLALDQAPSSEVLLLTRQPLEAQPDLWLLWTLDQGFAAFTSRLALEQAVAARYPAAQRFQWLALAGAPAHHLQSWQAEHDVAATVRAFDRLTRRGLPAAHLPDLLRSTLDTPGTLRYLQRLQRLASARRLRAQLPDWLAQAAPTEQYGYLQVLGRNLLQSPSSQDYLFDIPAVTDYARQRVQARLDQDFAAGRYPADQLLITTTRWVTALPPTGEVPTGEAAASIQHRQTLVDYALNHYRDWDHAITAITLEGDMTVPARIDAAYLRALVRELDLGQGYRQLLAEQLDRDHASYPRRLRLFCRQLPGQLLEAAWRARLQGQLGAADVECIRAVVEQPDATARDQLPAPAAQLVPLELIADSGLPPDTVPGVYLFMYASPAPGPVVMYTPYQAGGLFQAFSSSADLLQQLRSVPALQARILACMPDTMRPRYDHGGFTEAHLPYSAEFDFELPLYAQQPVTLAWRPVHGNALQYLFETNAALLQGMAHTQLVSTAEARWATLKEVLGLLWSQLTLFIPGRIGLLLAAWQGELSLLQLAERPSGDWAQALSELTCTLVQGLLAGHGVREQGPGALPADEGEFWRRLGQASHQRLSAYEVPQQSLDGLASREQIYTDVDGQTQFACLEGKVYGVRQLDQRWHLSAPDIDEPGPRLLSEGNGRWQIDPQQAIPVLSGGIIGRLGGWASRQVMAGNDIVIRAVGMRQIQRLMPARARMLRQAHRTALDYLGICLDNLQQASPVQRMPAQTRTILSDFFGVEPDEALLQRVHEPVEKLFELMTSQDYSVATSRRYILASNIGNYTGIAFTSPHDPLRQLFLLDAYFDVSYLGRLQLRPELSWQEADAIARANCLLHEFSHIAYDTRDMRYLDASLAFADLLMPGEQQDWLRRQHDEAFSHRSPARRLFVVRSRDGTRRDITRDDNKGLSLILKIADTRDLAVARQRFLDDAVVRSRIMLKNADSLTLLVYRLGQASHRPPAAGG</sequence>
<name>A0A9X8EJ40_PSEPU</name>
<reference evidence="2 3" key="1">
    <citation type="submission" date="2018-11" db="EMBL/GenBank/DDBJ databases">
        <title>Genomic analyses of the natural microbiome of Caenorhabditis elegans.</title>
        <authorList>
            <person name="Samuel B."/>
        </authorList>
    </citation>
    <scope>NUCLEOTIDE SEQUENCE [LARGE SCALE GENOMIC DNA]</scope>
    <source>
        <strain evidence="2 3">BIGb0473</strain>
    </source>
</reference>
<dbReference type="InterPro" id="IPR046673">
    <property type="entry name" value="ToxA_N"/>
</dbReference>
<feature type="domain" description="Dermonecrotic toxin N-terminal" evidence="1">
    <location>
        <begin position="778"/>
        <end position="1029"/>
    </location>
</feature>
<dbReference type="EMBL" id="RJUR01000013">
    <property type="protein sequence ID" value="ROQ49683.1"/>
    <property type="molecule type" value="Genomic_DNA"/>
</dbReference>
<dbReference type="Pfam" id="PF20178">
    <property type="entry name" value="ToxA_N"/>
    <property type="match status" value="1"/>
</dbReference>
<dbReference type="RefSeq" id="WP_123752924.1">
    <property type="nucleotide sequence ID" value="NZ_RJUR01000013.1"/>
</dbReference>
<evidence type="ECO:0000313" key="3">
    <source>
        <dbReference type="Proteomes" id="UP000269115"/>
    </source>
</evidence>
<dbReference type="Proteomes" id="UP000269115">
    <property type="component" value="Unassembled WGS sequence"/>
</dbReference>
<gene>
    <name evidence="2" type="ORF">EDF85_2467</name>
</gene>
<accession>A0A9X8EJ40</accession>
<proteinExistence type="predicted"/>
<evidence type="ECO:0000313" key="2">
    <source>
        <dbReference type="EMBL" id="ROQ49683.1"/>
    </source>
</evidence>
<organism evidence="2 3">
    <name type="scientific">Pseudomonas putida</name>
    <name type="common">Arthrobacter siderocapsulatus</name>
    <dbReference type="NCBI Taxonomy" id="303"/>
    <lineage>
        <taxon>Bacteria</taxon>
        <taxon>Pseudomonadati</taxon>
        <taxon>Pseudomonadota</taxon>
        <taxon>Gammaproteobacteria</taxon>
        <taxon>Pseudomonadales</taxon>
        <taxon>Pseudomonadaceae</taxon>
        <taxon>Pseudomonas</taxon>
    </lineage>
</organism>
<comment type="caution">
    <text evidence="2">The sequence shown here is derived from an EMBL/GenBank/DDBJ whole genome shotgun (WGS) entry which is preliminary data.</text>
</comment>
<evidence type="ECO:0000259" key="1">
    <source>
        <dbReference type="Pfam" id="PF20178"/>
    </source>
</evidence>
<protein>
    <recommendedName>
        <fullName evidence="1">Dermonecrotic toxin N-terminal domain-containing protein</fullName>
    </recommendedName>
</protein>